<dbReference type="HAMAP" id="MF_00415">
    <property type="entry name" value="FlgH"/>
    <property type="match status" value="1"/>
</dbReference>
<keyword evidence="8" id="KW-0966">Cell projection</keyword>
<keyword evidence="9" id="KW-1185">Reference proteome</keyword>
<comment type="caution">
    <text evidence="8">The sequence shown here is derived from an EMBL/GenBank/DDBJ whole genome shotgun (WGS) entry which is preliminary data.</text>
</comment>
<dbReference type="Pfam" id="PF02107">
    <property type="entry name" value="FlgH"/>
    <property type="match status" value="1"/>
</dbReference>
<dbReference type="NCBIfam" id="NF001305">
    <property type="entry name" value="PRK00249.1-5"/>
    <property type="match status" value="1"/>
</dbReference>
<keyword evidence="4 7" id="KW-0472">Membrane</keyword>
<reference evidence="8 9" key="1">
    <citation type="submission" date="2017-07" db="EMBL/GenBank/DDBJ databases">
        <title>Niveispirillum cyanobacteriorum sp. nov., isolated from cyanobacterial aggregates in a eutrophic lake.</title>
        <authorList>
            <person name="Cai H."/>
        </authorList>
    </citation>
    <scope>NUCLEOTIDE SEQUENCE [LARGE SCALE GENOMIC DNA]</scope>
    <source>
        <strain evidence="9">TH1-14</strain>
    </source>
</reference>
<dbReference type="InterPro" id="IPR000527">
    <property type="entry name" value="Flag_Lring"/>
</dbReference>
<evidence type="ECO:0000313" key="8">
    <source>
        <dbReference type="EMBL" id="OYQ34206.1"/>
    </source>
</evidence>
<organism evidence="8 9">
    <name type="scientific">Niveispirillum lacus</name>
    <dbReference type="NCBI Taxonomy" id="1981099"/>
    <lineage>
        <taxon>Bacteria</taxon>
        <taxon>Pseudomonadati</taxon>
        <taxon>Pseudomonadota</taxon>
        <taxon>Alphaproteobacteria</taxon>
        <taxon>Rhodospirillales</taxon>
        <taxon>Azospirillaceae</taxon>
        <taxon>Niveispirillum</taxon>
    </lineage>
</organism>
<dbReference type="GO" id="GO:0009427">
    <property type="term" value="C:bacterial-type flagellum basal body, distal rod, L ring"/>
    <property type="evidence" value="ECO:0007669"/>
    <property type="project" value="InterPro"/>
</dbReference>
<evidence type="ECO:0000256" key="6">
    <source>
        <dbReference type="ARBA" id="ARBA00023237"/>
    </source>
</evidence>
<keyword evidence="5 7" id="KW-0975">Bacterial flagellum</keyword>
<protein>
    <recommendedName>
        <fullName evidence="7">Flagellar L-ring protein</fullName>
    </recommendedName>
    <alternativeName>
        <fullName evidence="7">Basal body L-ring protein</fullName>
    </alternativeName>
</protein>
<keyword evidence="3" id="KW-0732">Signal</keyword>
<comment type="subcellular location">
    <subcellularLocation>
        <location evidence="7">Cell outer membrane</location>
    </subcellularLocation>
    <subcellularLocation>
        <location evidence="7">Bacterial flagellum basal body</location>
    </subcellularLocation>
</comment>
<dbReference type="GO" id="GO:0071973">
    <property type="term" value="P:bacterial-type flagellum-dependent cell motility"/>
    <property type="evidence" value="ECO:0007669"/>
    <property type="project" value="InterPro"/>
</dbReference>
<dbReference type="AlphaFoldDB" id="A0A255YY95"/>
<keyword evidence="6 7" id="KW-0998">Cell outer membrane</keyword>
<dbReference type="OrthoDB" id="9789227at2"/>
<dbReference type="GO" id="GO:0003774">
    <property type="term" value="F:cytoskeletal motor activity"/>
    <property type="evidence" value="ECO:0007669"/>
    <property type="project" value="InterPro"/>
</dbReference>
<keyword evidence="8" id="KW-0282">Flagellum</keyword>
<keyword evidence="8" id="KW-0969">Cilium</keyword>
<dbReference type="GO" id="GO:0009279">
    <property type="term" value="C:cell outer membrane"/>
    <property type="evidence" value="ECO:0007669"/>
    <property type="project" value="UniProtKB-SubCell"/>
</dbReference>
<dbReference type="EMBL" id="NOXU01000029">
    <property type="protein sequence ID" value="OYQ34206.1"/>
    <property type="molecule type" value="Genomic_DNA"/>
</dbReference>
<dbReference type="PANTHER" id="PTHR34933:SF1">
    <property type="entry name" value="FLAGELLAR L-RING PROTEIN"/>
    <property type="match status" value="1"/>
</dbReference>
<comment type="similarity">
    <text evidence="2 7">Belongs to the FlgH family.</text>
</comment>
<dbReference type="PRINTS" id="PR01008">
    <property type="entry name" value="FLGLRINGFLGH"/>
</dbReference>
<sequence length="258" mass="27995">MSTRFLSAPTLRRSARTTLILSLAVLPLTGCVTDKLAAVGKTPALSGIDDPSRDPNYRPVRLPMPDAPVQERQANSLWRSGARAFFKDQRAARVGDIMTVTIQINDRAQMQNNTSRTRDGSDSIGIPNLFGLEASTTNILPNSVDPTNLVSTNGTTSSAGTGQIQRQEQINLQVAALIVQVLPNGNMVVNGKQEVRVNNEVRELTLTGIIRPEDITSANTISYEKIAEARISYGGRGNLTDVQTPRWGQQVLEAISPF</sequence>
<dbReference type="RefSeq" id="WP_094456615.1">
    <property type="nucleotide sequence ID" value="NZ_NOXU01000029.1"/>
</dbReference>
<evidence type="ECO:0000313" key="9">
    <source>
        <dbReference type="Proteomes" id="UP000216998"/>
    </source>
</evidence>
<dbReference type="Proteomes" id="UP000216998">
    <property type="component" value="Unassembled WGS sequence"/>
</dbReference>
<gene>
    <name evidence="7" type="primary">flgH</name>
    <name evidence="8" type="ORF">CHU95_12185</name>
</gene>
<accession>A0A255YY95</accession>
<dbReference type="PANTHER" id="PTHR34933">
    <property type="entry name" value="FLAGELLAR L-RING PROTEIN"/>
    <property type="match status" value="1"/>
</dbReference>
<evidence type="ECO:0000256" key="7">
    <source>
        <dbReference type="HAMAP-Rule" id="MF_00415"/>
    </source>
</evidence>
<evidence type="ECO:0000256" key="5">
    <source>
        <dbReference type="ARBA" id="ARBA00023143"/>
    </source>
</evidence>
<evidence type="ECO:0000256" key="2">
    <source>
        <dbReference type="ARBA" id="ARBA00006929"/>
    </source>
</evidence>
<evidence type="ECO:0000256" key="1">
    <source>
        <dbReference type="ARBA" id="ARBA00002591"/>
    </source>
</evidence>
<name>A0A255YY95_9PROT</name>
<evidence type="ECO:0000256" key="4">
    <source>
        <dbReference type="ARBA" id="ARBA00023136"/>
    </source>
</evidence>
<comment type="subunit">
    <text evidence="7">The basal body constitutes a major portion of the flagellar organelle and consists of four rings (L,P,S, and M) mounted on a central rod.</text>
</comment>
<evidence type="ECO:0000256" key="3">
    <source>
        <dbReference type="ARBA" id="ARBA00022729"/>
    </source>
</evidence>
<proteinExistence type="inferred from homology"/>
<comment type="function">
    <text evidence="1 7">Assembles around the rod to form the L-ring and probably protects the motor/basal body from shearing forces during rotation.</text>
</comment>